<name>A0AAJ6QMN1_9ACAR</name>
<dbReference type="Pfam" id="PF08213">
    <property type="entry name" value="COX24_C"/>
    <property type="match status" value="1"/>
</dbReference>
<feature type="domain" description="Ribosomal protein mS38 C-terminal" evidence="1">
    <location>
        <begin position="99"/>
        <end position="132"/>
    </location>
</feature>
<evidence type="ECO:0000259" key="1">
    <source>
        <dbReference type="SMART" id="SM01155"/>
    </source>
</evidence>
<sequence length="205" mass="24172">MWRRSLVNVAGIFRGLHSVPSAARTVSMPPLLPSPALSTSIIQAPRISPSIAPARIMPPSNKAEVELPYLRYKEITLPNLGIIQSPMEEPKSRKNTAIQCAVLIRIRRRKMKKHKLKKLRKRMRFVFAKLRFRREKAKEAQFKEELLCKIREAEEFDAEKYVKSVIQQIRDRHAHIETPEQRRERFLELKRKYRSNVEWIKPKLD</sequence>
<keyword evidence="3" id="KW-0808">Transferase</keyword>
<dbReference type="Proteomes" id="UP000694867">
    <property type="component" value="Unplaced"/>
</dbReference>
<evidence type="ECO:0000313" key="2">
    <source>
        <dbReference type="Proteomes" id="UP000694867"/>
    </source>
</evidence>
<accession>A0AAJ6QMN1</accession>
<evidence type="ECO:0000313" key="3">
    <source>
        <dbReference type="RefSeq" id="XP_003737735.1"/>
    </source>
</evidence>
<dbReference type="GO" id="GO:0016301">
    <property type="term" value="F:kinase activity"/>
    <property type="evidence" value="ECO:0007669"/>
    <property type="project" value="UniProtKB-KW"/>
</dbReference>
<gene>
    <name evidence="3" type="primary">LOC100902861</name>
</gene>
<keyword evidence="3" id="KW-0418">Kinase</keyword>
<dbReference type="KEGG" id="goe:100902861"/>
<keyword evidence="2" id="KW-1185">Reference proteome</keyword>
<dbReference type="AlphaFoldDB" id="A0AAJ6QMN1"/>
<proteinExistence type="predicted"/>
<protein>
    <submittedName>
        <fullName evidence="3">Aurora kinase A-interacting protein</fullName>
    </submittedName>
</protein>
<dbReference type="GeneID" id="100902861"/>
<reference evidence="3" key="1">
    <citation type="submission" date="2025-08" db="UniProtKB">
        <authorList>
            <consortium name="RefSeq"/>
        </authorList>
    </citation>
    <scope>IDENTIFICATION</scope>
</reference>
<dbReference type="InterPro" id="IPR013177">
    <property type="entry name" value="Ribosomal_mS38_C"/>
</dbReference>
<organism evidence="2 3">
    <name type="scientific">Galendromus occidentalis</name>
    <name type="common">western predatory mite</name>
    <dbReference type="NCBI Taxonomy" id="34638"/>
    <lineage>
        <taxon>Eukaryota</taxon>
        <taxon>Metazoa</taxon>
        <taxon>Ecdysozoa</taxon>
        <taxon>Arthropoda</taxon>
        <taxon>Chelicerata</taxon>
        <taxon>Arachnida</taxon>
        <taxon>Acari</taxon>
        <taxon>Parasitiformes</taxon>
        <taxon>Mesostigmata</taxon>
        <taxon>Gamasina</taxon>
        <taxon>Phytoseioidea</taxon>
        <taxon>Phytoseiidae</taxon>
        <taxon>Typhlodrominae</taxon>
        <taxon>Galendromus</taxon>
    </lineage>
</organism>
<dbReference type="RefSeq" id="XP_003737735.1">
    <property type="nucleotide sequence ID" value="XM_003737687.1"/>
</dbReference>
<dbReference type="SMART" id="SM01155">
    <property type="entry name" value="DUF1713"/>
    <property type="match status" value="1"/>
</dbReference>